<keyword evidence="6" id="KW-1185">Reference proteome</keyword>
<evidence type="ECO:0000256" key="1">
    <source>
        <dbReference type="ARBA" id="ARBA00022723"/>
    </source>
</evidence>
<dbReference type="RefSeq" id="WP_107724659.1">
    <property type="nucleotide sequence ID" value="NZ_PZZP01000001.1"/>
</dbReference>
<dbReference type="EMBL" id="PZZP01000001">
    <property type="protein sequence ID" value="PTM57784.1"/>
    <property type="molecule type" value="Genomic_DNA"/>
</dbReference>
<dbReference type="Pfam" id="PF00491">
    <property type="entry name" value="Arginase"/>
    <property type="match status" value="1"/>
</dbReference>
<organism evidence="5 6">
    <name type="scientific">Desmospora activa DSM 45169</name>
    <dbReference type="NCBI Taxonomy" id="1121389"/>
    <lineage>
        <taxon>Bacteria</taxon>
        <taxon>Bacillati</taxon>
        <taxon>Bacillota</taxon>
        <taxon>Bacilli</taxon>
        <taxon>Bacillales</taxon>
        <taxon>Thermoactinomycetaceae</taxon>
        <taxon>Desmospora</taxon>
    </lineage>
</organism>
<dbReference type="CDD" id="cd09999">
    <property type="entry name" value="Arginase-like_1"/>
    <property type="match status" value="1"/>
</dbReference>
<evidence type="ECO:0000313" key="5">
    <source>
        <dbReference type="EMBL" id="PTM57784.1"/>
    </source>
</evidence>
<keyword evidence="1" id="KW-0479">Metal-binding</keyword>
<dbReference type="InterPro" id="IPR006035">
    <property type="entry name" value="Ureohydrolase"/>
</dbReference>
<gene>
    <name evidence="5" type="ORF">C8J48_0341</name>
</gene>
<dbReference type="AlphaFoldDB" id="A0A2T4Z7B9"/>
<protein>
    <submittedName>
        <fullName evidence="5">Arginase</fullName>
    </submittedName>
</protein>
<reference evidence="5 6" key="1">
    <citation type="submission" date="2018-04" db="EMBL/GenBank/DDBJ databases">
        <title>Genomic Encyclopedia of Archaeal and Bacterial Type Strains, Phase II (KMG-II): from individual species to whole genera.</title>
        <authorList>
            <person name="Goeker M."/>
        </authorList>
    </citation>
    <scope>NUCLEOTIDE SEQUENCE [LARGE SCALE GENOMIC DNA]</scope>
    <source>
        <strain evidence="5 6">DSM 45169</strain>
    </source>
</reference>
<sequence length="305" mass="33764">MGKNIRIIHAPINLGLRRHADGKERGCGKLPEALERSGLHRSIEPNAVIKLPQPDYPAYDHFDEGALNGRHIAPFSITLADEVEKALTCQEFPLVLGGDCSILVGSALALKRKGRYGLIHLDAHPDYYHKNNRNQAAVAGMALAIVSGKGTEILTNLENRRPYVHGEDIISFGYRETDPEQEIIQEAIAAGITCWSAARLHQLGSEKVATDFINFINRTEVAGFWIHLDADILDATIMPCVDCPEPHGLLWKELTLLLKLLLSSPKVIGMDVTILDPDLDPMRKVTQTFSELLTNVLRADRIPSF</sequence>
<evidence type="ECO:0000256" key="4">
    <source>
        <dbReference type="PROSITE-ProRule" id="PRU00742"/>
    </source>
</evidence>
<keyword evidence="3" id="KW-0464">Manganese</keyword>
<dbReference type="PRINTS" id="PR00116">
    <property type="entry name" value="ARGINASE"/>
</dbReference>
<dbReference type="GO" id="GO:0030145">
    <property type="term" value="F:manganese ion binding"/>
    <property type="evidence" value="ECO:0007669"/>
    <property type="project" value="TreeGrafter"/>
</dbReference>
<dbReference type="GO" id="GO:0004053">
    <property type="term" value="F:arginase activity"/>
    <property type="evidence" value="ECO:0007669"/>
    <property type="project" value="TreeGrafter"/>
</dbReference>
<dbReference type="Gene3D" id="3.40.800.10">
    <property type="entry name" value="Ureohydrolase domain"/>
    <property type="match status" value="1"/>
</dbReference>
<proteinExistence type="inferred from homology"/>
<dbReference type="OrthoDB" id="9789727at2"/>
<evidence type="ECO:0000313" key="6">
    <source>
        <dbReference type="Proteomes" id="UP000241639"/>
    </source>
</evidence>
<name>A0A2T4Z7B9_9BACL</name>
<comment type="caution">
    <text evidence="5">The sequence shown here is derived from an EMBL/GenBank/DDBJ whole genome shotgun (WGS) entry which is preliminary data.</text>
</comment>
<keyword evidence="2" id="KW-0378">Hydrolase</keyword>
<dbReference type="GO" id="GO:0005737">
    <property type="term" value="C:cytoplasm"/>
    <property type="evidence" value="ECO:0007669"/>
    <property type="project" value="TreeGrafter"/>
</dbReference>
<accession>A0A2T4Z7B9</accession>
<dbReference type="InterPro" id="IPR023696">
    <property type="entry name" value="Ureohydrolase_dom_sf"/>
</dbReference>
<dbReference type="PROSITE" id="PS51409">
    <property type="entry name" value="ARGINASE_2"/>
    <property type="match status" value="1"/>
</dbReference>
<dbReference type="SUPFAM" id="SSF52768">
    <property type="entry name" value="Arginase/deacetylase"/>
    <property type="match status" value="1"/>
</dbReference>
<dbReference type="PANTHER" id="PTHR43782:SF3">
    <property type="entry name" value="ARGINASE"/>
    <property type="match status" value="1"/>
</dbReference>
<evidence type="ECO:0000256" key="3">
    <source>
        <dbReference type="ARBA" id="ARBA00023211"/>
    </source>
</evidence>
<dbReference type="PANTHER" id="PTHR43782">
    <property type="entry name" value="ARGINASE"/>
    <property type="match status" value="1"/>
</dbReference>
<dbReference type="Proteomes" id="UP000241639">
    <property type="component" value="Unassembled WGS sequence"/>
</dbReference>
<comment type="similarity">
    <text evidence="4">Belongs to the arginase family.</text>
</comment>
<evidence type="ECO:0000256" key="2">
    <source>
        <dbReference type="ARBA" id="ARBA00022801"/>
    </source>
</evidence>